<evidence type="ECO:0000313" key="2">
    <source>
        <dbReference type="Proteomes" id="UP001283361"/>
    </source>
</evidence>
<sequence length="129" mass="13897">MTGRGGCASLVSTRASHDGQHLAVDRAKFRIHQSVRQTRPIWQTPEAALNAGSLGVDITCSHHQNDLYPGTDVVEQKPNCASAVKRMFGKVHLGLKTSRSDPGYTGVQATHALASCYPGDQSRSDSREP</sequence>
<reference evidence="1" key="1">
    <citation type="journal article" date="2023" name="G3 (Bethesda)">
        <title>A reference genome for the long-term kleptoplast-retaining sea slug Elysia crispata morphotype clarki.</title>
        <authorList>
            <person name="Eastman K.E."/>
            <person name="Pendleton A.L."/>
            <person name="Shaikh M.A."/>
            <person name="Suttiyut T."/>
            <person name="Ogas R."/>
            <person name="Tomko P."/>
            <person name="Gavelis G."/>
            <person name="Widhalm J.R."/>
            <person name="Wisecaver J.H."/>
        </authorList>
    </citation>
    <scope>NUCLEOTIDE SEQUENCE</scope>
    <source>
        <strain evidence="1">ECLA1</strain>
    </source>
</reference>
<dbReference type="EMBL" id="JAWDGP010006075">
    <property type="protein sequence ID" value="KAK3747657.1"/>
    <property type="molecule type" value="Genomic_DNA"/>
</dbReference>
<organism evidence="1 2">
    <name type="scientific">Elysia crispata</name>
    <name type="common">lettuce slug</name>
    <dbReference type="NCBI Taxonomy" id="231223"/>
    <lineage>
        <taxon>Eukaryota</taxon>
        <taxon>Metazoa</taxon>
        <taxon>Spiralia</taxon>
        <taxon>Lophotrochozoa</taxon>
        <taxon>Mollusca</taxon>
        <taxon>Gastropoda</taxon>
        <taxon>Heterobranchia</taxon>
        <taxon>Euthyneura</taxon>
        <taxon>Panpulmonata</taxon>
        <taxon>Sacoglossa</taxon>
        <taxon>Placobranchoidea</taxon>
        <taxon>Plakobranchidae</taxon>
        <taxon>Elysia</taxon>
    </lineage>
</organism>
<protein>
    <submittedName>
        <fullName evidence="1">Uncharacterized protein</fullName>
    </submittedName>
</protein>
<evidence type="ECO:0000313" key="1">
    <source>
        <dbReference type="EMBL" id="KAK3747657.1"/>
    </source>
</evidence>
<comment type="caution">
    <text evidence="1">The sequence shown here is derived from an EMBL/GenBank/DDBJ whole genome shotgun (WGS) entry which is preliminary data.</text>
</comment>
<dbReference type="AlphaFoldDB" id="A0AAE0YIX4"/>
<dbReference type="Proteomes" id="UP001283361">
    <property type="component" value="Unassembled WGS sequence"/>
</dbReference>
<proteinExistence type="predicted"/>
<accession>A0AAE0YIX4</accession>
<name>A0AAE0YIX4_9GAST</name>
<keyword evidence="2" id="KW-1185">Reference proteome</keyword>
<gene>
    <name evidence="1" type="ORF">RRG08_024804</name>
</gene>